<evidence type="ECO:0000313" key="1">
    <source>
        <dbReference type="EMBL" id="PIO61425.1"/>
    </source>
</evidence>
<dbReference type="EMBL" id="KZ353638">
    <property type="protein sequence ID" value="PIO61425.1"/>
    <property type="molecule type" value="Genomic_DNA"/>
</dbReference>
<sequence>MDWLTGSSRNIFEQADTYLNVRSTLFCRFCCQPC</sequence>
<protein>
    <submittedName>
        <fullName evidence="1">Uncharacterized protein</fullName>
    </submittedName>
</protein>
<dbReference type="Proteomes" id="UP000230423">
    <property type="component" value="Unassembled WGS sequence"/>
</dbReference>
<gene>
    <name evidence="1" type="ORF">TELCIR_17052</name>
</gene>
<dbReference type="OrthoDB" id="441890at2759"/>
<proteinExistence type="predicted"/>
<organism evidence="1 2">
    <name type="scientific">Teladorsagia circumcincta</name>
    <name type="common">Brown stomach worm</name>
    <name type="synonym">Ostertagia circumcincta</name>
    <dbReference type="NCBI Taxonomy" id="45464"/>
    <lineage>
        <taxon>Eukaryota</taxon>
        <taxon>Metazoa</taxon>
        <taxon>Ecdysozoa</taxon>
        <taxon>Nematoda</taxon>
        <taxon>Chromadorea</taxon>
        <taxon>Rhabditida</taxon>
        <taxon>Rhabditina</taxon>
        <taxon>Rhabditomorpha</taxon>
        <taxon>Strongyloidea</taxon>
        <taxon>Trichostrongylidae</taxon>
        <taxon>Teladorsagia</taxon>
    </lineage>
</organism>
<name>A0A2G9TU30_TELCI</name>
<reference evidence="1 2" key="1">
    <citation type="submission" date="2015-09" db="EMBL/GenBank/DDBJ databases">
        <title>Draft genome of the parasitic nematode Teladorsagia circumcincta isolate WARC Sus (inbred).</title>
        <authorList>
            <person name="Mitreva M."/>
        </authorList>
    </citation>
    <scope>NUCLEOTIDE SEQUENCE [LARGE SCALE GENOMIC DNA]</scope>
    <source>
        <strain evidence="1 2">S</strain>
    </source>
</reference>
<dbReference type="AlphaFoldDB" id="A0A2G9TU30"/>
<evidence type="ECO:0000313" key="2">
    <source>
        <dbReference type="Proteomes" id="UP000230423"/>
    </source>
</evidence>
<keyword evidence="2" id="KW-1185">Reference proteome</keyword>
<accession>A0A2G9TU30</accession>